<dbReference type="PANTHER" id="PTHR40081:SF1">
    <property type="entry name" value="TAT PATHWAY SIGNAL SEQUENCE DOMAIN PROTEIN"/>
    <property type="match status" value="1"/>
</dbReference>
<dbReference type="PANTHER" id="PTHR40081">
    <property type="entry name" value="CONCANAVALIN A-LIKE LECTIN/GLUCANASE"/>
    <property type="match status" value="1"/>
</dbReference>
<comment type="caution">
    <text evidence="5">The sequence shown here is derived from an EMBL/GenBank/DDBJ whole genome shotgun (WGS) entry which is preliminary data.</text>
</comment>
<evidence type="ECO:0000259" key="2">
    <source>
        <dbReference type="Pfam" id="PF19501"/>
    </source>
</evidence>
<dbReference type="Pfam" id="PF19501">
    <property type="entry name" value="PcRGLX_1st"/>
    <property type="match status" value="1"/>
</dbReference>
<feature type="chain" id="PRO_5046677154" evidence="1">
    <location>
        <begin position="30"/>
        <end position="907"/>
    </location>
</feature>
<keyword evidence="6" id="KW-1185">Reference proteome</keyword>
<name>A0ABW7EXV2_9BURK</name>
<feature type="signal peptide" evidence="1">
    <location>
        <begin position="1"/>
        <end position="29"/>
    </location>
</feature>
<dbReference type="InterPro" id="IPR048331">
    <property type="entry name" value="PcRGLX/YetA_3rd"/>
</dbReference>
<evidence type="ECO:0000259" key="3">
    <source>
        <dbReference type="Pfam" id="PF21345"/>
    </source>
</evidence>
<feature type="domain" description="PcRGLX/YetA-like central beta-sandwich" evidence="3">
    <location>
        <begin position="129"/>
        <end position="485"/>
    </location>
</feature>
<gene>
    <name evidence="5" type="ORF">ACG00Y_03995</name>
</gene>
<evidence type="ECO:0000256" key="1">
    <source>
        <dbReference type="SAM" id="SignalP"/>
    </source>
</evidence>
<keyword evidence="1" id="KW-0732">Signal</keyword>
<dbReference type="RefSeq" id="WP_394476214.1">
    <property type="nucleotide sequence ID" value="NZ_JBIGHV010000002.1"/>
</dbReference>
<dbReference type="PROSITE" id="PS51318">
    <property type="entry name" value="TAT"/>
    <property type="match status" value="1"/>
</dbReference>
<organism evidence="5 6">
    <name type="scientific">Pelomonas parva</name>
    <dbReference type="NCBI Taxonomy" id="3299032"/>
    <lineage>
        <taxon>Bacteria</taxon>
        <taxon>Pseudomonadati</taxon>
        <taxon>Pseudomonadota</taxon>
        <taxon>Betaproteobacteria</taxon>
        <taxon>Burkholderiales</taxon>
        <taxon>Sphaerotilaceae</taxon>
        <taxon>Roseateles</taxon>
    </lineage>
</organism>
<reference evidence="5 6" key="1">
    <citation type="submission" date="2024-08" db="EMBL/GenBank/DDBJ databases">
        <authorList>
            <person name="Lu H."/>
        </authorList>
    </citation>
    <scope>NUCLEOTIDE SEQUENCE [LARGE SCALE GENOMIC DNA]</scope>
    <source>
        <strain evidence="5 6">LYH14W</strain>
    </source>
</reference>
<sequence length="907" mass="99293">MKLSPFSRRGFLQTTAAASLATSLPAAQAATANLPGTPAPVADTTLRWLDGQAPARFEGATFGVPWPRGQVRSGAKALDFKLGNHAIQSWPLAYWPDGSLKWTAHALAGGVPAGELKLENGKPAAGGLTVKQSAAQIVITAGDLAWTVPTRGAVLIEQATRGGRVTMQNLKLIALRQDGAEPELDGKTARQAFSSKVTAVTVEQQGPVRAVLKLDGTHSGNGRDWLPFSVRLYFYAGAESVRIVHTFVWDGDPAKDFIAGLGVTAQVPMTNATHDRHVRFSGEGVGVWGEAVRPITGLRRDPGKAYRDAQVAGQALPALSGMAKTVQDGLKWIPEWGDFSLSQHSADGFTLRKRTAPGHAWIDSNSGGRTKGLVYTGGAAGGVALGFKDFWQRAPVRLDVRGAASELAEVTAWLYSPSAPAMDMRSYRSAGEMDTHAEQIEGLNITYEDYEAGWDTSVGVARTSELQLWVLAATPSHQAFSDMAEQVANPARPVLTPQRLHAAAVFGDWDVVDTRTPARKLIEDRMTVQLDQYLKEVEQHRWYGFWHYGDVMHAYDVDRHMWRYDIGGYAWDNSELSTDLWLWYGYLRTGRADIFKLAEAMTRHTGEVDVYHLGQFKGFGTRHGVQHWSDSSKQPRVSNAAYRRIYFYLTADERCGDLIRELLESDADIAKVDISRKLAKDPSREPAPGLPNASFGTTWGSWIAAWLTEWERTGDKRWRDKLVNGMQSIGDLKRRWFAGGAPYDAKTGKFAGPGDHVSISHLNGVFGVIEMSSELLTLVDVPAYRKAWLEYCRYYNAPRTELTALLGKDPGRVNLADTGSRMTAYAAFHEKDRALALRAWREFFSSSALKGDGRTRRIGGVDVLRPLDEQPGISTNGSAQWGLAGIQNLALIGDSLDEAAKAAGLVQ</sequence>
<dbReference type="Pfam" id="PF21345">
    <property type="entry name" value="PcRGLX_2nd"/>
    <property type="match status" value="1"/>
</dbReference>
<dbReference type="InterPro" id="IPR006311">
    <property type="entry name" value="TAT_signal"/>
</dbReference>
<dbReference type="Proteomes" id="UP001606210">
    <property type="component" value="Unassembled WGS sequence"/>
</dbReference>
<dbReference type="InterPro" id="IPR045793">
    <property type="entry name" value="PcRGLX/YetA-like"/>
</dbReference>
<accession>A0ABW7EXV2</accession>
<feature type="domain" description="PcRGLX/YetA-like C-terminal alpha/alpha toroid" evidence="4">
    <location>
        <begin position="494"/>
        <end position="896"/>
    </location>
</feature>
<evidence type="ECO:0000313" key="5">
    <source>
        <dbReference type="EMBL" id="MFG6429056.1"/>
    </source>
</evidence>
<evidence type="ECO:0000313" key="6">
    <source>
        <dbReference type="Proteomes" id="UP001606210"/>
    </source>
</evidence>
<dbReference type="InterPro" id="IPR048330">
    <property type="entry name" value="PcRGLX/YetA_2nd"/>
</dbReference>
<dbReference type="Pfam" id="PF21346">
    <property type="entry name" value="PcRGLX_3rd"/>
    <property type="match status" value="1"/>
</dbReference>
<proteinExistence type="predicted"/>
<feature type="domain" description="PcRGLX/YetA-like N-terminal RIFT barrel" evidence="2">
    <location>
        <begin position="44"/>
        <end position="115"/>
    </location>
</feature>
<dbReference type="InterPro" id="IPR048329">
    <property type="entry name" value="PcRGLX_1st"/>
</dbReference>
<dbReference type="EMBL" id="JBIGHV010000002">
    <property type="protein sequence ID" value="MFG6429056.1"/>
    <property type="molecule type" value="Genomic_DNA"/>
</dbReference>
<evidence type="ECO:0000259" key="4">
    <source>
        <dbReference type="Pfam" id="PF21346"/>
    </source>
</evidence>
<protein>
    <submittedName>
        <fullName evidence="5">Tat pathway signal sequence domain protein</fullName>
    </submittedName>
</protein>